<dbReference type="InterPro" id="IPR055966">
    <property type="entry name" value="DUF7544"/>
</dbReference>
<dbReference type="HOGENOM" id="CLU_051458_0_0_2"/>
<feature type="transmembrane region" description="Helical" evidence="1">
    <location>
        <begin position="193"/>
        <end position="222"/>
    </location>
</feature>
<feature type="transmembrane region" description="Helical" evidence="1">
    <location>
        <begin position="97"/>
        <end position="130"/>
    </location>
</feature>
<dbReference type="OrthoDB" id="137652at2157"/>
<dbReference type="KEGG" id="mbak:MSBR3_0573"/>
<keyword evidence="1" id="KW-0472">Membrane</keyword>
<evidence type="ECO:0000256" key="1">
    <source>
        <dbReference type="SAM" id="Phobius"/>
    </source>
</evidence>
<proteinExistence type="predicted"/>
<keyword evidence="1" id="KW-0812">Transmembrane</keyword>
<name>A0A0E3SII4_METBA</name>
<dbReference type="AlphaFoldDB" id="A0A0E3SII4"/>
<organism evidence="2 3">
    <name type="scientific">Methanosarcina barkeri 3</name>
    <dbReference type="NCBI Taxonomy" id="1434107"/>
    <lineage>
        <taxon>Archaea</taxon>
        <taxon>Methanobacteriati</taxon>
        <taxon>Methanobacteriota</taxon>
        <taxon>Stenosarchaea group</taxon>
        <taxon>Methanomicrobia</taxon>
        <taxon>Methanosarcinales</taxon>
        <taxon>Methanosarcinaceae</taxon>
        <taxon>Methanosarcina</taxon>
    </lineage>
</organism>
<feature type="transmembrane region" description="Helical" evidence="1">
    <location>
        <begin position="249"/>
        <end position="281"/>
    </location>
</feature>
<evidence type="ECO:0000313" key="3">
    <source>
        <dbReference type="Proteomes" id="UP000033066"/>
    </source>
</evidence>
<sequence>MSWYAIDAVDRAVSRTREALFEPFDFWKWAKLAIIIFLLGGLSSYGNSSGYNMASEDLKDNFTLIEHGQTPDLLFDMYDNAFSNIFPVGYMYPEPQLAIAVAIVILLLLLIFVFSYISSIMEFVFVESLVRNEVKFWAYSRRFLGKGFRLLLVRLAIWLVFLALFGISLLPLIPVIREASPDFTWPTLLGGIFWIVGVIVVLFLFAVAIDSLLSLAIPLSIYRNKGILSAFKLVLGNFRKSWREILVYWFVRIVLGIGVSIIAVLLIGLMILVFGIAFLIFDTILYFLFLSLVSDPLNWILLIPFIVAELVFIFGTLFFLSVPLAVFMKYHLLSFLEAWYADAEIPFFDIPVPEPEAGVGEPEPTF</sequence>
<feature type="transmembrane region" description="Helical" evidence="1">
    <location>
        <begin position="151"/>
        <end position="173"/>
    </location>
</feature>
<dbReference type="Pfam" id="PF24400">
    <property type="entry name" value="DUF7544"/>
    <property type="match status" value="1"/>
</dbReference>
<evidence type="ECO:0000313" key="2">
    <source>
        <dbReference type="EMBL" id="AKB81151.1"/>
    </source>
</evidence>
<gene>
    <name evidence="2" type="ORF">MSBR3_0573</name>
</gene>
<dbReference type="GeneID" id="24788050"/>
<feature type="transmembrane region" description="Helical" evidence="1">
    <location>
        <begin position="301"/>
        <end position="327"/>
    </location>
</feature>
<dbReference type="EMBL" id="CP009517">
    <property type="protein sequence ID" value="AKB81151.1"/>
    <property type="molecule type" value="Genomic_DNA"/>
</dbReference>
<keyword evidence="3" id="KW-1185">Reference proteome</keyword>
<dbReference type="RefSeq" id="WP_048106395.1">
    <property type="nucleotide sequence ID" value="NZ_CP009517.1"/>
</dbReference>
<protein>
    <submittedName>
        <fullName evidence="2">Uncharacterized protein</fullName>
    </submittedName>
</protein>
<keyword evidence="1" id="KW-1133">Transmembrane helix</keyword>
<reference evidence="2" key="1">
    <citation type="submission" date="2014-07" db="EMBL/GenBank/DDBJ databases">
        <title>Methanogenic archaea and the global carbon cycle.</title>
        <authorList>
            <person name="Henriksen J.R."/>
            <person name="Luke J."/>
            <person name="Reinhart S."/>
            <person name="Benedict M.N."/>
            <person name="Youngblut N.D."/>
            <person name="Metcalf M.E."/>
            <person name="Whitaker R.J."/>
            <person name="Metcalf W.W."/>
        </authorList>
    </citation>
    <scope>NUCLEOTIDE SEQUENCE [LARGE SCALE GENOMIC DNA]</scope>
    <source>
        <strain evidence="2">3</strain>
    </source>
</reference>
<dbReference type="PATRIC" id="fig|1434107.4.peg.768"/>
<feature type="transmembrane region" description="Helical" evidence="1">
    <location>
        <begin position="26"/>
        <end position="45"/>
    </location>
</feature>
<accession>A0A0E3SII4</accession>
<dbReference type="Proteomes" id="UP000033066">
    <property type="component" value="Chromosome"/>
</dbReference>